<name>A0A2T0KLD4_9ACTN</name>
<dbReference type="RefSeq" id="WP_170153750.1">
    <property type="nucleotide sequence ID" value="NZ_BOMO01000016.1"/>
</dbReference>
<dbReference type="Proteomes" id="UP000239415">
    <property type="component" value="Unassembled WGS sequence"/>
</dbReference>
<evidence type="ECO:0000313" key="1">
    <source>
        <dbReference type="EMBL" id="PRX24438.1"/>
    </source>
</evidence>
<evidence type="ECO:0000313" key="2">
    <source>
        <dbReference type="Proteomes" id="UP000239415"/>
    </source>
</evidence>
<dbReference type="AlphaFoldDB" id="A0A2T0KLD4"/>
<proteinExistence type="predicted"/>
<protein>
    <submittedName>
        <fullName evidence="1">Uncharacterized protein</fullName>
    </submittedName>
</protein>
<keyword evidence="2" id="KW-1185">Reference proteome</keyword>
<sequence length="51" mass="5321">MTAEQNPRTCTPGRGYSAIDLRVDTDSSGHAVDVSSIGDANGAVAFAILRR</sequence>
<reference evidence="1 2" key="1">
    <citation type="submission" date="2018-03" db="EMBL/GenBank/DDBJ databases">
        <title>Genomic Encyclopedia of Archaeal and Bacterial Type Strains, Phase II (KMG-II): from individual species to whole genera.</title>
        <authorList>
            <person name="Goeker M."/>
        </authorList>
    </citation>
    <scope>NUCLEOTIDE SEQUENCE [LARGE SCALE GENOMIC DNA]</scope>
    <source>
        <strain evidence="1 2">DSM 43146</strain>
    </source>
</reference>
<comment type="caution">
    <text evidence="1">The sequence shown here is derived from an EMBL/GenBank/DDBJ whole genome shotgun (WGS) entry which is preliminary data.</text>
</comment>
<gene>
    <name evidence="1" type="ORF">CLV67_102214</name>
</gene>
<organism evidence="1 2">
    <name type="scientific">Actinoplanes italicus</name>
    <dbReference type="NCBI Taxonomy" id="113567"/>
    <lineage>
        <taxon>Bacteria</taxon>
        <taxon>Bacillati</taxon>
        <taxon>Actinomycetota</taxon>
        <taxon>Actinomycetes</taxon>
        <taxon>Micromonosporales</taxon>
        <taxon>Micromonosporaceae</taxon>
        <taxon>Actinoplanes</taxon>
    </lineage>
</organism>
<accession>A0A2T0KLD4</accession>
<dbReference type="EMBL" id="PVMZ01000002">
    <property type="protein sequence ID" value="PRX24438.1"/>
    <property type="molecule type" value="Genomic_DNA"/>
</dbReference>